<proteinExistence type="predicted"/>
<protein>
    <submittedName>
        <fullName evidence="4">Putative bacterial alpha-l-rhamnosidase domain protein</fullName>
    </submittedName>
</protein>
<organism evidence="4 5">
    <name type="scientific">Golovinomyces cichoracearum</name>
    <dbReference type="NCBI Taxonomy" id="62708"/>
    <lineage>
        <taxon>Eukaryota</taxon>
        <taxon>Fungi</taxon>
        <taxon>Dikarya</taxon>
        <taxon>Ascomycota</taxon>
        <taxon>Pezizomycotina</taxon>
        <taxon>Leotiomycetes</taxon>
        <taxon>Erysiphales</taxon>
        <taxon>Erysiphaceae</taxon>
        <taxon>Golovinomyces</taxon>
    </lineage>
</organism>
<dbReference type="InterPro" id="IPR035398">
    <property type="entry name" value="Bac_rhamnosid_C"/>
</dbReference>
<dbReference type="Pfam" id="PF17390">
    <property type="entry name" value="Bac_rhamnosid_C"/>
    <property type="match status" value="1"/>
</dbReference>
<keyword evidence="1" id="KW-0732">Signal</keyword>
<comment type="caution">
    <text evidence="4">The sequence shown here is derived from an EMBL/GenBank/DDBJ whole genome shotgun (WGS) entry which is preliminary data.</text>
</comment>
<reference evidence="4 5" key="1">
    <citation type="journal article" date="2018" name="BMC Genomics">
        <title>Comparative genome analyses reveal sequence features reflecting distinct modes of host-adaptation between dicot and monocot powdery mildew.</title>
        <authorList>
            <person name="Wu Y."/>
            <person name="Ma X."/>
            <person name="Pan Z."/>
            <person name="Kale S.D."/>
            <person name="Song Y."/>
            <person name="King H."/>
            <person name="Zhang Q."/>
            <person name="Presley C."/>
            <person name="Deng X."/>
            <person name="Wei C.I."/>
            <person name="Xiao S."/>
        </authorList>
    </citation>
    <scope>NUCLEOTIDE SEQUENCE [LARGE SCALE GENOMIC DNA]</scope>
    <source>
        <strain evidence="4">UCSC1</strain>
    </source>
</reference>
<dbReference type="Pfam" id="PF17389">
    <property type="entry name" value="Bac_rhamnosid6H"/>
    <property type="match status" value="1"/>
</dbReference>
<dbReference type="SUPFAM" id="SSF48208">
    <property type="entry name" value="Six-hairpin glycosidases"/>
    <property type="match status" value="1"/>
</dbReference>
<feature type="domain" description="Alpha-L-rhamnosidase six-hairpin glycosidase" evidence="2">
    <location>
        <begin position="249"/>
        <end position="461"/>
    </location>
</feature>
<evidence type="ECO:0000259" key="2">
    <source>
        <dbReference type="Pfam" id="PF17389"/>
    </source>
</evidence>
<dbReference type="PANTHER" id="PTHR34987">
    <property type="entry name" value="C, PUTATIVE (AFU_ORTHOLOGUE AFUA_3G02880)-RELATED"/>
    <property type="match status" value="1"/>
</dbReference>
<dbReference type="Gene3D" id="1.50.10.10">
    <property type="match status" value="1"/>
</dbReference>
<sequence>MFTFIILFLLLRSFSHLSSVTAETCWRGTKCAGPSDAAFTGDWDKFNFSPQNRTISPIRILSKDVNFLSSYPGEAELRGNGSGLIFDFGKEVGGLVTVVYNATGTARLGLAFSEAKNWAGEWSDDSNGSFHPDGALFADVESTHNAIYEMPLNKLRGGFRYLTIFEESESNSTIHILNVTLEIAFQPDWPNLRAYKGYFSCSDDLLTEIWYSGAYTLQTNAIPPTTGREFPILGSSWLNDGDLSLEVPVSSVYVDGSKRDRTVWSGDLQISVPSILVSTGDWIGVKGTLDILYAGQASSGELPFAGPRINIFNSDTYHMATLIGSYEYFLWTNDISWLESIYKTKFKKAMSFITNKIDTTGMLFVTGKEDWGRLSQGGHNTEANLLLYKVLVGGTQIAEWMNDTTQASEWSSLADTLQKSVNRNNFDMNYGAYIDSSTDTSIYPQDANSLALLYNFYPPGNGQRISTALTRNWISIGSLAPELPNNLVGYGQSLEVKGHFEVFNAHYALDLIRRAWGWYFNNPLGTASTCIEGYRADGSFGYRAETGYGNHYSYTSHAHGWSTGPTDALTSYIVGLTITEPGGQKWAIAPQFADLTYAEAGFSTPLGKFSSKWILGEGGFTLSWDVPHGTQGVLIIPITASRVPDLVLDEEIWIIDQNDLDIMNDEALLPGKPGHHTLKVIY</sequence>
<evidence type="ECO:0000313" key="4">
    <source>
        <dbReference type="EMBL" id="RKF54164.1"/>
    </source>
</evidence>
<dbReference type="InterPro" id="IPR008928">
    <property type="entry name" value="6-hairpin_glycosidase_sf"/>
</dbReference>
<dbReference type="Gene3D" id="2.60.420.10">
    <property type="entry name" value="Maltose phosphorylase, domain 3"/>
    <property type="match status" value="1"/>
</dbReference>
<accession>A0A420H9P7</accession>
<dbReference type="GO" id="GO:0003824">
    <property type="term" value="F:catalytic activity"/>
    <property type="evidence" value="ECO:0007669"/>
    <property type="project" value="UniProtKB-ARBA"/>
</dbReference>
<dbReference type="Proteomes" id="UP000285405">
    <property type="component" value="Unassembled WGS sequence"/>
</dbReference>
<dbReference type="OrthoDB" id="10036721at2759"/>
<dbReference type="InterPro" id="IPR035396">
    <property type="entry name" value="Bac_rhamnosid6H"/>
</dbReference>
<dbReference type="EMBL" id="MCBR01021404">
    <property type="protein sequence ID" value="RKF54164.1"/>
    <property type="molecule type" value="Genomic_DNA"/>
</dbReference>
<dbReference type="AlphaFoldDB" id="A0A420H9P7"/>
<dbReference type="PANTHER" id="PTHR34987:SF5">
    <property type="entry name" value="ALPHA-RHAMNOSIDASE"/>
    <property type="match status" value="1"/>
</dbReference>
<feature type="domain" description="Alpha-L-rhamnosidase C-terminal" evidence="3">
    <location>
        <begin position="575"/>
        <end position="640"/>
    </location>
</feature>
<evidence type="ECO:0000259" key="3">
    <source>
        <dbReference type="Pfam" id="PF17390"/>
    </source>
</evidence>
<dbReference type="GO" id="GO:0005975">
    <property type="term" value="P:carbohydrate metabolic process"/>
    <property type="evidence" value="ECO:0007669"/>
    <property type="project" value="InterPro"/>
</dbReference>
<feature type="signal peptide" evidence="1">
    <location>
        <begin position="1"/>
        <end position="22"/>
    </location>
</feature>
<evidence type="ECO:0000313" key="5">
    <source>
        <dbReference type="Proteomes" id="UP000285405"/>
    </source>
</evidence>
<name>A0A420H9P7_9PEZI</name>
<dbReference type="InterPro" id="IPR012341">
    <property type="entry name" value="6hp_glycosidase-like_sf"/>
</dbReference>
<evidence type="ECO:0000256" key="1">
    <source>
        <dbReference type="SAM" id="SignalP"/>
    </source>
</evidence>
<gene>
    <name evidence="4" type="ORF">GcC1_214020</name>
</gene>
<feature type="chain" id="PRO_5019134381" evidence="1">
    <location>
        <begin position="23"/>
        <end position="682"/>
    </location>
</feature>